<dbReference type="Gene3D" id="1.10.630.10">
    <property type="entry name" value="Cytochrome P450"/>
    <property type="match status" value="1"/>
</dbReference>
<dbReference type="GO" id="GO:0005506">
    <property type="term" value="F:iron ion binding"/>
    <property type="evidence" value="ECO:0007669"/>
    <property type="project" value="InterPro"/>
</dbReference>
<dbReference type="GO" id="GO:0020037">
    <property type="term" value="F:heme binding"/>
    <property type="evidence" value="ECO:0007669"/>
    <property type="project" value="InterPro"/>
</dbReference>
<comment type="similarity">
    <text evidence="1">Belongs to the cytochrome P450 family.</text>
</comment>
<feature type="compositionally biased region" description="Low complexity" evidence="3">
    <location>
        <begin position="1"/>
        <end position="15"/>
    </location>
</feature>
<keyword evidence="2" id="KW-0408">Iron</keyword>
<comment type="cofactor">
    <cofactor evidence="2">
        <name>heme</name>
        <dbReference type="ChEBI" id="CHEBI:30413"/>
    </cofactor>
</comment>
<dbReference type="PANTHER" id="PTHR24305">
    <property type="entry name" value="CYTOCHROME P450"/>
    <property type="match status" value="1"/>
</dbReference>
<sequence>MTETVSRTSTEVTTEQSAADRVGHLPPGPRIARPLQGFAFALFRRQMTDHLVRRHGAAVTVSLPVYGQTVIIADPQLAKQLFAANTDDVGNIQPNLSRVLGPGSVFALDRAEHRRRRKLLTPPFHGKSIKNYERIFEEETLREAANWPVGQEFPTLEPMMRITLNAILRAVFGADGAHLDDLRRIIPPWVTLGSRVATLPAPKRNYGRWSPWGRLAEYRRQYDAVVGRLIDDVRADPGLAERDDVLALLLRTTYEDGTAMSRQDIADELLTLLAAGHETTASTLAWVFERASRHPQVLARLVQEADAGDGNEYRQAVILETQRARTVIDFAGRHVYAPTFQLGEWVVPQGHSIMVSLSQLHRREFADPDRFDPQRFVGTRPPLAWVPYGGGTRRCVGAVFANVEMDVVLRTVLRHFTIATATAPGEAVHSRGVAYTPKRGGRVTLTRR</sequence>
<dbReference type="CDD" id="cd11053">
    <property type="entry name" value="CYP110-like"/>
    <property type="match status" value="1"/>
</dbReference>
<gene>
    <name evidence="4" type="ORF">BN977_02722</name>
</gene>
<name>W9AZ93_MYCCO</name>
<dbReference type="PRINTS" id="PR00385">
    <property type="entry name" value="P450"/>
</dbReference>
<proteinExistence type="inferred from homology"/>
<dbReference type="PRINTS" id="PR00463">
    <property type="entry name" value="EP450I"/>
</dbReference>
<dbReference type="STRING" id="258533.BN977_02722"/>
<evidence type="ECO:0000256" key="2">
    <source>
        <dbReference type="PIRSR" id="PIRSR602401-1"/>
    </source>
</evidence>
<dbReference type="SUPFAM" id="SSF48264">
    <property type="entry name" value="Cytochrome P450"/>
    <property type="match status" value="1"/>
</dbReference>
<keyword evidence="5" id="KW-1185">Reference proteome</keyword>
<dbReference type="InterPro" id="IPR001128">
    <property type="entry name" value="Cyt_P450"/>
</dbReference>
<reference evidence="4" key="1">
    <citation type="submission" date="2014-03" db="EMBL/GenBank/DDBJ databases">
        <title>Draft Genome Sequence of Mycobacterium cosmeticum DSM 44829.</title>
        <authorList>
            <person name="Croce O."/>
            <person name="Robert C."/>
            <person name="Raoult D."/>
            <person name="Drancourt M."/>
        </authorList>
    </citation>
    <scope>NUCLEOTIDE SEQUENCE [LARGE SCALE GENOMIC DNA]</scope>
    <source>
        <strain evidence="4">DSM 44829</strain>
    </source>
</reference>
<evidence type="ECO:0000256" key="1">
    <source>
        <dbReference type="ARBA" id="ARBA00010617"/>
    </source>
</evidence>
<evidence type="ECO:0000313" key="4">
    <source>
        <dbReference type="EMBL" id="CDO07906.1"/>
    </source>
</evidence>
<dbReference type="eggNOG" id="COG2124">
    <property type="taxonomic scope" value="Bacteria"/>
</dbReference>
<feature type="region of interest" description="Disordered" evidence="3">
    <location>
        <begin position="1"/>
        <end position="30"/>
    </location>
</feature>
<dbReference type="RefSeq" id="WP_036397874.1">
    <property type="nucleotide sequence ID" value="NZ_CCBB010000001.1"/>
</dbReference>
<dbReference type="Pfam" id="PF00067">
    <property type="entry name" value="p450"/>
    <property type="match status" value="1"/>
</dbReference>
<dbReference type="InterPro" id="IPR050121">
    <property type="entry name" value="Cytochrome_P450_monoxygenase"/>
</dbReference>
<organism evidence="4 5">
    <name type="scientific">Mycolicibacterium cosmeticum</name>
    <dbReference type="NCBI Taxonomy" id="258533"/>
    <lineage>
        <taxon>Bacteria</taxon>
        <taxon>Bacillati</taxon>
        <taxon>Actinomycetota</taxon>
        <taxon>Actinomycetes</taxon>
        <taxon>Mycobacteriales</taxon>
        <taxon>Mycobacteriaceae</taxon>
        <taxon>Mycolicibacterium</taxon>
    </lineage>
</organism>
<dbReference type="Proteomes" id="UP000028870">
    <property type="component" value="Unassembled WGS sequence"/>
</dbReference>
<evidence type="ECO:0000256" key="3">
    <source>
        <dbReference type="SAM" id="MobiDB-lite"/>
    </source>
</evidence>
<dbReference type="OrthoDB" id="7376058at2"/>
<keyword evidence="2" id="KW-0479">Metal-binding</keyword>
<dbReference type="InterPro" id="IPR002401">
    <property type="entry name" value="Cyt_P450_E_grp-I"/>
</dbReference>
<reference evidence="4" key="2">
    <citation type="submission" date="2014-03" db="EMBL/GenBank/DDBJ databases">
        <authorList>
            <person name="Urmite Genomes"/>
        </authorList>
    </citation>
    <scope>NUCLEOTIDE SEQUENCE</scope>
    <source>
        <strain evidence="4">DSM 44829</strain>
    </source>
</reference>
<dbReference type="AlphaFoldDB" id="W9AZ93"/>
<comment type="caution">
    <text evidence="4">The sequence shown here is derived from an EMBL/GenBank/DDBJ whole genome shotgun (WGS) entry which is preliminary data.</text>
</comment>
<accession>W9AZ93</accession>
<dbReference type="GO" id="GO:0016705">
    <property type="term" value="F:oxidoreductase activity, acting on paired donors, with incorporation or reduction of molecular oxygen"/>
    <property type="evidence" value="ECO:0007669"/>
    <property type="project" value="InterPro"/>
</dbReference>
<dbReference type="EMBL" id="CCBB010000001">
    <property type="protein sequence ID" value="CDO07906.1"/>
    <property type="molecule type" value="Genomic_DNA"/>
</dbReference>
<feature type="binding site" description="axial binding residue" evidence="2">
    <location>
        <position position="395"/>
    </location>
    <ligand>
        <name>heme</name>
        <dbReference type="ChEBI" id="CHEBI:30413"/>
    </ligand>
    <ligandPart>
        <name>Fe</name>
        <dbReference type="ChEBI" id="CHEBI:18248"/>
    </ligandPart>
</feature>
<protein>
    <submittedName>
        <fullName evidence="4">Cytochrome P450</fullName>
    </submittedName>
</protein>
<keyword evidence="2" id="KW-0349">Heme</keyword>
<dbReference type="PANTHER" id="PTHR24305:SF166">
    <property type="entry name" value="CYTOCHROME P450 12A4, MITOCHONDRIAL-RELATED"/>
    <property type="match status" value="1"/>
</dbReference>
<dbReference type="GO" id="GO:0004497">
    <property type="term" value="F:monooxygenase activity"/>
    <property type="evidence" value="ECO:0007669"/>
    <property type="project" value="InterPro"/>
</dbReference>
<dbReference type="InterPro" id="IPR036396">
    <property type="entry name" value="Cyt_P450_sf"/>
</dbReference>
<evidence type="ECO:0000313" key="5">
    <source>
        <dbReference type="Proteomes" id="UP000028870"/>
    </source>
</evidence>